<dbReference type="AlphaFoldDB" id="A0A0F9RV12"/>
<dbReference type="EMBL" id="LAZR01003182">
    <property type="protein sequence ID" value="KKN21063.1"/>
    <property type="molecule type" value="Genomic_DNA"/>
</dbReference>
<reference evidence="2" key="1">
    <citation type="journal article" date="2015" name="Nature">
        <title>Complex archaea that bridge the gap between prokaryotes and eukaryotes.</title>
        <authorList>
            <person name="Spang A."/>
            <person name="Saw J.H."/>
            <person name="Jorgensen S.L."/>
            <person name="Zaremba-Niedzwiedzka K."/>
            <person name="Martijn J."/>
            <person name="Lind A.E."/>
            <person name="van Eijk R."/>
            <person name="Schleper C."/>
            <person name="Guy L."/>
            <person name="Ettema T.J."/>
        </authorList>
    </citation>
    <scope>NUCLEOTIDE SEQUENCE</scope>
</reference>
<feature type="region of interest" description="Disordered" evidence="1">
    <location>
        <begin position="48"/>
        <end position="83"/>
    </location>
</feature>
<evidence type="ECO:0000256" key="1">
    <source>
        <dbReference type="SAM" id="MobiDB-lite"/>
    </source>
</evidence>
<organism evidence="2">
    <name type="scientific">marine sediment metagenome</name>
    <dbReference type="NCBI Taxonomy" id="412755"/>
    <lineage>
        <taxon>unclassified sequences</taxon>
        <taxon>metagenomes</taxon>
        <taxon>ecological metagenomes</taxon>
    </lineage>
</organism>
<proteinExistence type="predicted"/>
<sequence length="83" mass="9075">MSKKSNVVMVKLIRGASFVTPGQKFLPGAAVPVTDPKLLEVLKRSQQFKITEGDEVDDDEPEASADPESGEPTPAPKKRKKRK</sequence>
<name>A0A0F9RV12_9ZZZZ</name>
<feature type="compositionally biased region" description="Acidic residues" evidence="1">
    <location>
        <begin position="53"/>
        <end position="69"/>
    </location>
</feature>
<gene>
    <name evidence="2" type="ORF">LCGC14_0929230</name>
</gene>
<protein>
    <submittedName>
        <fullName evidence="2">Uncharacterized protein</fullName>
    </submittedName>
</protein>
<accession>A0A0F9RV12</accession>
<comment type="caution">
    <text evidence="2">The sequence shown here is derived from an EMBL/GenBank/DDBJ whole genome shotgun (WGS) entry which is preliminary data.</text>
</comment>
<evidence type="ECO:0000313" key="2">
    <source>
        <dbReference type="EMBL" id="KKN21063.1"/>
    </source>
</evidence>